<proteinExistence type="predicted"/>
<comment type="caution">
    <text evidence="4">The sequence shown here is derived from an EMBL/GenBank/DDBJ whole genome shotgun (WGS) entry which is preliminary data.</text>
</comment>
<name>A0ABD5S7J1_9EURY</name>
<evidence type="ECO:0000313" key="5">
    <source>
        <dbReference type="Proteomes" id="UP001596442"/>
    </source>
</evidence>
<dbReference type="RefSeq" id="WP_379779258.1">
    <property type="nucleotide sequence ID" value="NZ_JBHSWW010000023.1"/>
</dbReference>
<dbReference type="AlphaFoldDB" id="A0ABD5S7J1"/>
<feature type="domain" description="HTH bat-type" evidence="3">
    <location>
        <begin position="83"/>
        <end position="135"/>
    </location>
</feature>
<organism evidence="4 5">
    <name type="scientific">Halorubrum tibetense</name>
    <dbReference type="NCBI Taxonomy" id="175631"/>
    <lineage>
        <taxon>Archaea</taxon>
        <taxon>Methanobacteriati</taxon>
        <taxon>Methanobacteriota</taxon>
        <taxon>Stenosarchaea group</taxon>
        <taxon>Halobacteria</taxon>
        <taxon>Halobacteriales</taxon>
        <taxon>Haloferacaceae</taxon>
        <taxon>Halorubrum</taxon>
    </lineage>
</organism>
<sequence length="139" mass="15415">MTDTPSRSLAPVRDVLIETDTQLRGVRSRPNADVLEFWTTDPTVVGHVREKLSAVSESRRLVSKRHLSRSIEVGDGPSGSPGLTHRQQEIAETALQEGYYDDPRGISGADLADRFDVSSSTLHQHLRAAESKIMRGFFE</sequence>
<dbReference type="Proteomes" id="UP001596442">
    <property type="component" value="Unassembled WGS sequence"/>
</dbReference>
<evidence type="ECO:0000256" key="2">
    <source>
        <dbReference type="ARBA" id="ARBA00023163"/>
    </source>
</evidence>
<protein>
    <submittedName>
        <fullName evidence="4">Helix-turn-helix domain-containing protein</fullName>
    </submittedName>
</protein>
<dbReference type="PANTHER" id="PTHR34236">
    <property type="entry name" value="DIMETHYL SULFOXIDE REDUCTASE TRANSCRIPTIONAL ACTIVATOR"/>
    <property type="match status" value="1"/>
</dbReference>
<keyword evidence="2" id="KW-0804">Transcription</keyword>
<keyword evidence="1" id="KW-0805">Transcription regulation</keyword>
<dbReference type="InterPro" id="IPR007050">
    <property type="entry name" value="HTH_bacterioopsin"/>
</dbReference>
<evidence type="ECO:0000259" key="3">
    <source>
        <dbReference type="Pfam" id="PF04967"/>
    </source>
</evidence>
<evidence type="ECO:0000313" key="4">
    <source>
        <dbReference type="EMBL" id="MFC6752482.1"/>
    </source>
</evidence>
<keyword evidence="5" id="KW-1185">Reference proteome</keyword>
<evidence type="ECO:0000256" key="1">
    <source>
        <dbReference type="ARBA" id="ARBA00023015"/>
    </source>
</evidence>
<accession>A0ABD5S7J1</accession>
<reference evidence="4 5" key="1">
    <citation type="journal article" date="2019" name="Int. J. Syst. Evol. Microbiol.">
        <title>The Global Catalogue of Microorganisms (GCM) 10K type strain sequencing project: providing services to taxonomists for standard genome sequencing and annotation.</title>
        <authorList>
            <consortium name="The Broad Institute Genomics Platform"/>
            <consortium name="The Broad Institute Genome Sequencing Center for Infectious Disease"/>
            <person name="Wu L."/>
            <person name="Ma J."/>
        </authorList>
    </citation>
    <scope>NUCLEOTIDE SEQUENCE [LARGE SCALE GENOMIC DNA]</scope>
    <source>
        <strain evidence="4 5">CGMCC 1.3239</strain>
    </source>
</reference>
<dbReference type="EMBL" id="JBHSWW010000023">
    <property type="protein sequence ID" value="MFC6752482.1"/>
    <property type="molecule type" value="Genomic_DNA"/>
</dbReference>
<dbReference type="PANTHER" id="PTHR34236:SF1">
    <property type="entry name" value="DIMETHYL SULFOXIDE REDUCTASE TRANSCRIPTIONAL ACTIVATOR"/>
    <property type="match status" value="1"/>
</dbReference>
<dbReference type="Gene3D" id="1.10.10.10">
    <property type="entry name" value="Winged helix-like DNA-binding domain superfamily/Winged helix DNA-binding domain"/>
    <property type="match status" value="1"/>
</dbReference>
<dbReference type="InterPro" id="IPR036388">
    <property type="entry name" value="WH-like_DNA-bd_sf"/>
</dbReference>
<gene>
    <name evidence="4" type="ORF">ACFQEU_03215</name>
</gene>
<dbReference type="Pfam" id="PF04967">
    <property type="entry name" value="HTH_10"/>
    <property type="match status" value="1"/>
</dbReference>